<feature type="transmembrane region" description="Helical" evidence="7">
    <location>
        <begin position="196"/>
        <end position="217"/>
    </location>
</feature>
<feature type="transmembrane region" description="Helical" evidence="7">
    <location>
        <begin position="43"/>
        <end position="61"/>
    </location>
</feature>
<gene>
    <name evidence="9" type="primary">ccoG</name>
    <name evidence="9" type="ORF">DWB85_11950</name>
</gene>
<keyword evidence="3" id="KW-0479">Metal-binding</keyword>
<dbReference type="InterPro" id="IPR051684">
    <property type="entry name" value="Electron_Trans/Redox"/>
</dbReference>
<keyword evidence="6" id="KW-0411">Iron-sulfur</keyword>
<dbReference type="InterPro" id="IPR017896">
    <property type="entry name" value="4Fe4S_Fe-S-bd"/>
</dbReference>
<dbReference type="SUPFAM" id="SSF54862">
    <property type="entry name" value="4Fe-4S ferredoxins"/>
    <property type="match status" value="1"/>
</dbReference>
<evidence type="ECO:0000256" key="2">
    <source>
        <dbReference type="ARBA" id="ARBA00022485"/>
    </source>
</evidence>
<evidence type="ECO:0000259" key="8">
    <source>
        <dbReference type="PROSITE" id="PS51379"/>
    </source>
</evidence>
<protein>
    <submittedName>
        <fullName evidence="9">Cytochrome c oxidase accessory protein CcoG</fullName>
    </submittedName>
</protein>
<keyword evidence="7" id="KW-0472">Membrane</keyword>
<dbReference type="FunFam" id="1.10.1060.10:FF:000015">
    <property type="entry name" value="Cytochrome c oxidase accessory protein CcoG"/>
    <property type="match status" value="1"/>
</dbReference>
<evidence type="ECO:0000313" key="10">
    <source>
        <dbReference type="Proteomes" id="UP000265509"/>
    </source>
</evidence>
<dbReference type="InterPro" id="IPR014116">
    <property type="entry name" value="Cyt_c_oxidase_cbb3_FixG"/>
</dbReference>
<dbReference type="InterPro" id="IPR013783">
    <property type="entry name" value="Ig-like_fold"/>
</dbReference>
<sequence length="471" mass="53858">MSRTDEDLIDLQEVAPAEVGEVDLYQRRERIYTRKVEGFFQKVRLYTGWPLLLGYFLLPWINWDGQQSVLFDLPARKFHILGLTFWPQDFPMLAFLLIIAAYSLFAVTTFAGRVWCGYTCPQTVWTTMFMWVEQKTEGSRNQRIKLDKAPMSLQKFGRKFMKHAGWLFIAFMTGLTFVGYFYGIRELVVDFAGLAVAGWALFWTFFFTAATYINAAYMREQVCKYMCPYARFQSVMFDQDTLIVSYDQARGEPRGSRKKSADYKAAGLGDCIDCELCVQVCPTGIDIRNGLQYECISCALCIDACNSVMDKMDYPRGLIRYTSEHELAGGTTHWIRPRIIGYVVVLAIMVGVFSYNMFSRIPLELTIIRDRNQLYMTTDTGAIDNIYTLQLVNMDPEGHVFNISVSGLPQAEIIGETEHRLNGGEVRSISLRLRAMPDSLDKPSTEFEFHAGASDNEALQISHESRFVKPL</sequence>
<evidence type="ECO:0000256" key="5">
    <source>
        <dbReference type="ARBA" id="ARBA00023004"/>
    </source>
</evidence>
<dbReference type="Pfam" id="PF12801">
    <property type="entry name" value="Fer4_5"/>
    <property type="match status" value="1"/>
</dbReference>
<keyword evidence="2" id="KW-0004">4Fe-4S</keyword>
<evidence type="ECO:0000256" key="4">
    <source>
        <dbReference type="ARBA" id="ARBA00022982"/>
    </source>
</evidence>
<accession>A0A3L7DY69</accession>
<feature type="domain" description="4Fe-4S ferredoxin-type" evidence="8">
    <location>
        <begin position="262"/>
        <end position="290"/>
    </location>
</feature>
<evidence type="ECO:0000313" key="9">
    <source>
        <dbReference type="EMBL" id="RLQ21470.1"/>
    </source>
</evidence>
<dbReference type="InterPro" id="IPR032879">
    <property type="entry name" value="FixG_C"/>
</dbReference>
<dbReference type="Pfam" id="PF11614">
    <property type="entry name" value="FixG_C"/>
    <property type="match status" value="1"/>
</dbReference>
<dbReference type="PANTHER" id="PTHR30176">
    <property type="entry name" value="FERREDOXIN-TYPE PROTEIN NAPH"/>
    <property type="match status" value="1"/>
</dbReference>
<evidence type="ECO:0000256" key="1">
    <source>
        <dbReference type="ARBA" id="ARBA00022448"/>
    </source>
</evidence>
<dbReference type="Pfam" id="PF13746">
    <property type="entry name" value="Fer4_18"/>
    <property type="match status" value="1"/>
</dbReference>
<dbReference type="RefSeq" id="WP_117954897.1">
    <property type="nucleotide sequence ID" value="NZ_QRAN01000012.1"/>
</dbReference>
<evidence type="ECO:0000256" key="6">
    <source>
        <dbReference type="ARBA" id="ARBA00023014"/>
    </source>
</evidence>
<dbReference type="EMBL" id="QRAN01000012">
    <property type="protein sequence ID" value="RLQ21470.1"/>
    <property type="molecule type" value="Genomic_DNA"/>
</dbReference>
<keyword evidence="1" id="KW-0813">Transport</keyword>
<keyword evidence="7" id="KW-0812">Transmembrane</keyword>
<dbReference type="Proteomes" id="UP000265509">
    <property type="component" value="Unassembled WGS sequence"/>
</dbReference>
<dbReference type="NCBIfam" id="TIGR02745">
    <property type="entry name" value="ccoG_rdxA_fixG"/>
    <property type="match status" value="1"/>
</dbReference>
<reference evidence="9 10" key="1">
    <citation type="submission" date="2018-07" db="EMBL/GenBank/DDBJ databases">
        <title>Halioglobus sp. genome submission.</title>
        <authorList>
            <person name="Ye M.-Q."/>
            <person name="Du Z.-J."/>
        </authorList>
    </citation>
    <scope>NUCLEOTIDE SEQUENCE [LARGE SCALE GENOMIC DNA]</scope>
    <source>
        <strain evidence="9 10">U0301</strain>
    </source>
</reference>
<keyword evidence="10" id="KW-1185">Reference proteome</keyword>
<dbReference type="GO" id="GO:0051539">
    <property type="term" value="F:4 iron, 4 sulfur cluster binding"/>
    <property type="evidence" value="ECO:0007669"/>
    <property type="project" value="UniProtKB-KW"/>
</dbReference>
<keyword evidence="5" id="KW-0408">Iron</keyword>
<evidence type="ECO:0000256" key="7">
    <source>
        <dbReference type="SAM" id="Phobius"/>
    </source>
</evidence>
<dbReference type="InterPro" id="IPR017900">
    <property type="entry name" value="4Fe4S_Fe_S_CS"/>
</dbReference>
<dbReference type="PROSITE" id="PS51379">
    <property type="entry name" value="4FE4S_FER_2"/>
    <property type="match status" value="1"/>
</dbReference>
<comment type="caution">
    <text evidence="9">The sequence shown here is derived from an EMBL/GenBank/DDBJ whole genome shotgun (WGS) entry which is preliminary data.</text>
</comment>
<dbReference type="OrthoDB" id="9811700at2"/>
<keyword evidence="7" id="KW-1133">Transmembrane helix</keyword>
<feature type="transmembrane region" description="Helical" evidence="7">
    <location>
        <begin position="92"/>
        <end position="112"/>
    </location>
</feature>
<keyword evidence="4" id="KW-0249">Electron transport</keyword>
<dbReference type="PANTHER" id="PTHR30176:SF3">
    <property type="entry name" value="FERREDOXIN-TYPE PROTEIN NAPH"/>
    <property type="match status" value="1"/>
</dbReference>
<proteinExistence type="predicted"/>
<name>A0A3L7DY69_9GAMM</name>
<dbReference type="GO" id="GO:0046872">
    <property type="term" value="F:metal ion binding"/>
    <property type="evidence" value="ECO:0007669"/>
    <property type="project" value="UniProtKB-KW"/>
</dbReference>
<dbReference type="PROSITE" id="PS00198">
    <property type="entry name" value="4FE4S_FER_1"/>
    <property type="match status" value="1"/>
</dbReference>
<evidence type="ECO:0000256" key="3">
    <source>
        <dbReference type="ARBA" id="ARBA00022723"/>
    </source>
</evidence>
<feature type="transmembrane region" description="Helical" evidence="7">
    <location>
        <begin position="164"/>
        <end position="184"/>
    </location>
</feature>
<dbReference type="Gene3D" id="2.60.40.10">
    <property type="entry name" value="Immunoglobulins"/>
    <property type="match status" value="1"/>
</dbReference>
<feature type="transmembrane region" description="Helical" evidence="7">
    <location>
        <begin position="339"/>
        <end position="358"/>
    </location>
</feature>
<dbReference type="GO" id="GO:0005886">
    <property type="term" value="C:plasma membrane"/>
    <property type="evidence" value="ECO:0007669"/>
    <property type="project" value="TreeGrafter"/>
</dbReference>
<organism evidence="9 10">
    <name type="scientific">Seongchinamella sediminis</name>
    <dbReference type="NCBI Taxonomy" id="2283635"/>
    <lineage>
        <taxon>Bacteria</taxon>
        <taxon>Pseudomonadati</taxon>
        <taxon>Pseudomonadota</taxon>
        <taxon>Gammaproteobacteria</taxon>
        <taxon>Cellvibrionales</taxon>
        <taxon>Halieaceae</taxon>
        <taxon>Seongchinamella</taxon>
    </lineage>
</organism>
<dbReference type="AlphaFoldDB" id="A0A3L7DY69"/>